<dbReference type="Pfam" id="PF04511">
    <property type="entry name" value="DER1"/>
    <property type="match status" value="1"/>
</dbReference>
<protein>
    <recommendedName>
        <fullName evidence="7">Derlin</fullName>
    </recommendedName>
</protein>
<evidence type="ECO:0000313" key="10">
    <source>
        <dbReference type="Proteomes" id="UP000054845"/>
    </source>
</evidence>
<feature type="transmembrane region" description="Helical" evidence="7">
    <location>
        <begin position="47"/>
        <end position="71"/>
    </location>
</feature>
<keyword evidence="4 7" id="KW-0256">Endoplasmic reticulum</keyword>
<keyword evidence="6 7" id="KW-0472">Membrane</keyword>
<dbReference type="SUPFAM" id="SSF144091">
    <property type="entry name" value="Rhomboid-like"/>
    <property type="match status" value="1"/>
</dbReference>
<name>A0A0P1BJT3_9BASI</name>
<evidence type="ECO:0000256" key="4">
    <source>
        <dbReference type="ARBA" id="ARBA00022824"/>
    </source>
</evidence>
<feature type="transmembrane region" description="Helical" evidence="7">
    <location>
        <begin position="12"/>
        <end position="35"/>
    </location>
</feature>
<comment type="subcellular location">
    <subcellularLocation>
        <location evidence="1 7">Endoplasmic reticulum membrane</location>
        <topology evidence="1 7">Multi-pass membrane protein</topology>
    </subcellularLocation>
</comment>
<evidence type="ECO:0000256" key="5">
    <source>
        <dbReference type="ARBA" id="ARBA00022989"/>
    </source>
</evidence>
<dbReference type="AlphaFoldDB" id="A0A0P1BJT3"/>
<keyword evidence="3 7" id="KW-0812">Transmembrane</keyword>
<organism evidence="9 10">
    <name type="scientific">Ceraceosorus bombacis</name>
    <dbReference type="NCBI Taxonomy" id="401625"/>
    <lineage>
        <taxon>Eukaryota</taxon>
        <taxon>Fungi</taxon>
        <taxon>Dikarya</taxon>
        <taxon>Basidiomycota</taxon>
        <taxon>Ustilaginomycotina</taxon>
        <taxon>Exobasidiomycetes</taxon>
        <taxon>Ceraceosorales</taxon>
        <taxon>Ceraceosoraceae</taxon>
        <taxon>Ceraceosorus</taxon>
    </lineage>
</organism>
<evidence type="ECO:0000256" key="8">
    <source>
        <dbReference type="SAM" id="MobiDB-lite"/>
    </source>
</evidence>
<dbReference type="PANTHER" id="PTHR11009">
    <property type="entry name" value="DER1-LIKE PROTEIN, DERLIN"/>
    <property type="match status" value="1"/>
</dbReference>
<proteinExistence type="inferred from homology"/>
<evidence type="ECO:0000256" key="1">
    <source>
        <dbReference type="ARBA" id="ARBA00004477"/>
    </source>
</evidence>
<sequence>MDLDSLPPITRLWAFSAVGLAICEHIHLTSHYALWFSPHLVFSKGELWRLVTTFVYFGPLSIDFFFHLFFFLRYSRMLEENHFSGQKKADYVWLLIFCSAALLLLSPLVTPIPFLGSPLAFVLVYVWSRRNRHVRLSLFGLLVITAPNLPWALVAFSWLINGSPKAAVGDLMGIAVGHLYYFLVDIWPREVRSGGISLLKTPIALVQLIDGPEAARERREAERAERTSTPSGDAAVAPAPAG</sequence>
<dbReference type="STRING" id="401625.A0A0P1BJT3"/>
<keyword evidence="10" id="KW-1185">Reference proteome</keyword>
<dbReference type="InterPro" id="IPR007599">
    <property type="entry name" value="DER1"/>
</dbReference>
<dbReference type="Proteomes" id="UP000054845">
    <property type="component" value="Unassembled WGS sequence"/>
</dbReference>
<feature type="compositionally biased region" description="Basic and acidic residues" evidence="8">
    <location>
        <begin position="216"/>
        <end position="226"/>
    </location>
</feature>
<dbReference type="GO" id="GO:0006950">
    <property type="term" value="P:response to stress"/>
    <property type="evidence" value="ECO:0007669"/>
    <property type="project" value="UniProtKB-ARBA"/>
</dbReference>
<evidence type="ECO:0000313" key="9">
    <source>
        <dbReference type="EMBL" id="CEH16532.1"/>
    </source>
</evidence>
<evidence type="ECO:0000256" key="6">
    <source>
        <dbReference type="ARBA" id="ARBA00023136"/>
    </source>
</evidence>
<comment type="similarity">
    <text evidence="2 7">Belongs to the derlin family.</text>
</comment>
<evidence type="ECO:0000256" key="3">
    <source>
        <dbReference type="ARBA" id="ARBA00022692"/>
    </source>
</evidence>
<accession>A0A0P1BJT3</accession>
<dbReference type="GO" id="GO:0005789">
    <property type="term" value="C:endoplasmic reticulum membrane"/>
    <property type="evidence" value="ECO:0007669"/>
    <property type="project" value="UniProtKB-SubCell"/>
</dbReference>
<feature type="transmembrane region" description="Helical" evidence="7">
    <location>
        <begin position="91"/>
        <end position="124"/>
    </location>
</feature>
<comment type="function">
    <text evidence="7">May be involved in the degradation of misfolded endoplasmic reticulum (ER) luminal proteins.</text>
</comment>
<dbReference type="EMBL" id="CCYA01000318">
    <property type="protein sequence ID" value="CEH16532.1"/>
    <property type="molecule type" value="Genomic_DNA"/>
</dbReference>
<keyword evidence="5 7" id="KW-1133">Transmembrane helix</keyword>
<dbReference type="OrthoDB" id="1716531at2759"/>
<dbReference type="InterPro" id="IPR035952">
    <property type="entry name" value="Rhomboid-like_sf"/>
</dbReference>
<feature type="region of interest" description="Disordered" evidence="8">
    <location>
        <begin position="216"/>
        <end position="242"/>
    </location>
</feature>
<feature type="transmembrane region" description="Helical" evidence="7">
    <location>
        <begin position="136"/>
        <end position="160"/>
    </location>
</feature>
<evidence type="ECO:0000256" key="7">
    <source>
        <dbReference type="RuleBase" id="RU363059"/>
    </source>
</evidence>
<evidence type="ECO:0000256" key="2">
    <source>
        <dbReference type="ARBA" id="ARBA00008917"/>
    </source>
</evidence>
<reference evidence="10" key="1">
    <citation type="submission" date="2014-09" db="EMBL/GenBank/DDBJ databases">
        <authorList>
            <person name="Sharma Rahul"/>
            <person name="Thines Marco"/>
        </authorList>
    </citation>
    <scope>NUCLEOTIDE SEQUENCE [LARGE SCALE GENOMIC DNA]</scope>
</reference>